<accession>A0AAV5QYG4</accession>
<dbReference type="SUPFAM" id="SSF47005">
    <property type="entry name" value="Peripheral subunit-binding domain of 2-oxo acid dehydrogenase complex"/>
    <property type="match status" value="1"/>
</dbReference>
<feature type="compositionally biased region" description="Polar residues" evidence="9">
    <location>
        <begin position="168"/>
        <end position="177"/>
    </location>
</feature>
<dbReference type="FunFam" id="2.40.50.100:FF:000010">
    <property type="entry name" value="Acetyltransferase component of pyruvate dehydrogenase complex"/>
    <property type="match status" value="1"/>
</dbReference>
<evidence type="ECO:0000256" key="1">
    <source>
        <dbReference type="ARBA" id="ARBA00004305"/>
    </source>
</evidence>
<evidence type="ECO:0000256" key="2">
    <source>
        <dbReference type="ARBA" id="ARBA00007317"/>
    </source>
</evidence>
<evidence type="ECO:0000313" key="12">
    <source>
        <dbReference type="EMBL" id="GMM43842.1"/>
    </source>
</evidence>
<dbReference type="GO" id="GO:0045254">
    <property type="term" value="C:pyruvate dehydrogenase complex"/>
    <property type="evidence" value="ECO:0007669"/>
    <property type="project" value="InterPro"/>
</dbReference>
<feature type="domain" description="Lipoyl-binding" evidence="10">
    <location>
        <begin position="34"/>
        <end position="110"/>
    </location>
</feature>
<protein>
    <recommendedName>
        <fullName evidence="8">Dihydrolipoamide dehydrogenase-binding protein of pyruvate dehydrogenase complex</fullName>
    </recommendedName>
</protein>
<comment type="similarity">
    <text evidence="2">Belongs to the 2-oxoacid dehydrogenase family.</text>
</comment>
<dbReference type="InterPro" id="IPR011053">
    <property type="entry name" value="Single_hybrid_motif"/>
</dbReference>
<dbReference type="InterPro" id="IPR036625">
    <property type="entry name" value="E3-bd_dom_sf"/>
</dbReference>
<dbReference type="PROSITE" id="PS50968">
    <property type="entry name" value="BIOTINYL_LIPOYL"/>
    <property type="match status" value="1"/>
</dbReference>
<evidence type="ECO:0000259" key="10">
    <source>
        <dbReference type="PROSITE" id="PS50968"/>
    </source>
</evidence>
<evidence type="ECO:0000259" key="11">
    <source>
        <dbReference type="PROSITE" id="PS51826"/>
    </source>
</evidence>
<dbReference type="FunFam" id="4.10.320.10:FF:000017">
    <property type="entry name" value="Pyruvate dehydrogenase complex protein X component, mitochondrial"/>
    <property type="match status" value="1"/>
</dbReference>
<evidence type="ECO:0000313" key="13">
    <source>
        <dbReference type="Proteomes" id="UP001378960"/>
    </source>
</evidence>
<dbReference type="Proteomes" id="UP001378960">
    <property type="component" value="Unassembled WGS sequence"/>
</dbReference>
<dbReference type="PANTHER" id="PTHR23151:SF82">
    <property type="entry name" value="PYRUVATE DEHYDROGENASE COMPLEX PROTEIN X COMPONENT, MITOCHONDRIAL"/>
    <property type="match status" value="1"/>
</dbReference>
<dbReference type="InterPro" id="IPR003016">
    <property type="entry name" value="2-oxoA_DH_lipoyl-BS"/>
</dbReference>
<dbReference type="InterPro" id="IPR045257">
    <property type="entry name" value="E2/Pdx1"/>
</dbReference>
<evidence type="ECO:0000256" key="7">
    <source>
        <dbReference type="ARBA" id="ARBA00065810"/>
    </source>
</evidence>
<dbReference type="Pfam" id="PF00364">
    <property type="entry name" value="Biotin_lipoyl"/>
    <property type="match status" value="1"/>
</dbReference>
<name>A0AAV5QYG4_PICKL</name>
<evidence type="ECO:0000256" key="9">
    <source>
        <dbReference type="SAM" id="MobiDB-lite"/>
    </source>
</evidence>
<dbReference type="PROSITE" id="PS51826">
    <property type="entry name" value="PSBD"/>
    <property type="match status" value="1"/>
</dbReference>
<comment type="subcellular location">
    <subcellularLocation>
        <location evidence="1">Mitochondrion matrix</location>
    </subcellularLocation>
</comment>
<comment type="caution">
    <text evidence="12">The sequence shown here is derived from an EMBL/GenBank/DDBJ whole genome shotgun (WGS) entry which is preliminary data.</text>
</comment>
<dbReference type="CDD" id="cd06849">
    <property type="entry name" value="lipoyl_domain"/>
    <property type="match status" value="1"/>
</dbReference>
<gene>
    <name evidence="12" type="ORF">DAPK24_004170</name>
</gene>
<dbReference type="Gene3D" id="2.40.50.100">
    <property type="match status" value="1"/>
</dbReference>
<evidence type="ECO:0000256" key="3">
    <source>
        <dbReference type="ARBA" id="ARBA00022823"/>
    </source>
</evidence>
<dbReference type="AlphaFoldDB" id="A0AAV5QYG4"/>
<keyword evidence="4" id="KW-0809">Transit peptide</keyword>
<keyword evidence="13" id="KW-1185">Reference proteome</keyword>
<reference evidence="12 13" key="1">
    <citation type="journal article" date="2023" name="Elife">
        <title>Identification of key yeast species and microbe-microbe interactions impacting larval growth of Drosophila in the wild.</title>
        <authorList>
            <person name="Mure A."/>
            <person name="Sugiura Y."/>
            <person name="Maeda R."/>
            <person name="Honda K."/>
            <person name="Sakurai N."/>
            <person name="Takahashi Y."/>
            <person name="Watada M."/>
            <person name="Katoh T."/>
            <person name="Gotoh A."/>
            <person name="Gotoh Y."/>
            <person name="Taniguchi I."/>
            <person name="Nakamura K."/>
            <person name="Hayashi T."/>
            <person name="Katayama T."/>
            <person name="Uemura T."/>
            <person name="Hattori Y."/>
        </authorList>
    </citation>
    <scope>NUCLEOTIDE SEQUENCE [LARGE SCALE GENOMIC DNA]</scope>
    <source>
        <strain evidence="12 13">PK-24</strain>
    </source>
</reference>
<dbReference type="Gene3D" id="4.10.320.10">
    <property type="entry name" value="E3-binding domain"/>
    <property type="match status" value="1"/>
</dbReference>
<dbReference type="InterPro" id="IPR004167">
    <property type="entry name" value="PSBD"/>
</dbReference>
<dbReference type="PANTHER" id="PTHR23151">
    <property type="entry name" value="DIHYDROLIPOAMIDE ACETYL/SUCCINYL-TRANSFERASE-RELATED"/>
    <property type="match status" value="1"/>
</dbReference>
<evidence type="ECO:0000256" key="8">
    <source>
        <dbReference type="ARBA" id="ARBA00083110"/>
    </source>
</evidence>
<dbReference type="GO" id="GO:0004742">
    <property type="term" value="F:dihydrolipoyllysine-residue acetyltransferase activity"/>
    <property type="evidence" value="ECO:0007669"/>
    <property type="project" value="TreeGrafter"/>
</dbReference>
<feature type="domain" description="Peripheral subunit-binding (PSBD)" evidence="11">
    <location>
        <begin position="180"/>
        <end position="221"/>
    </location>
</feature>
<comment type="function">
    <text evidence="6">Required for anchoring dihydrolipoamide dehydrogenase (E3) to the dihydrolipoamide transacetylase (E2) core of the pyruvate dehydrogenase complexes of eukaryotes. This specific binding is essential for a functional PDH complex.</text>
</comment>
<dbReference type="GO" id="GO:0005759">
    <property type="term" value="C:mitochondrial matrix"/>
    <property type="evidence" value="ECO:0007669"/>
    <property type="project" value="UniProtKB-SubCell"/>
</dbReference>
<dbReference type="PROSITE" id="PS00189">
    <property type="entry name" value="LIPOYL"/>
    <property type="match status" value="1"/>
</dbReference>
<evidence type="ECO:0000256" key="4">
    <source>
        <dbReference type="ARBA" id="ARBA00022946"/>
    </source>
</evidence>
<dbReference type="SUPFAM" id="SSF51230">
    <property type="entry name" value="Single hybrid motif"/>
    <property type="match status" value="1"/>
</dbReference>
<sequence length="388" mass="42489">MFRARSVLKSVNVSSKIVLRQSRYLHSSRSILAATTFDMPAMSPTMESGAIVEWKIKEGDRFNSGDSLLEIETDKSTISVDAIDDGILAKIILPDGTKDIPVGTPIAFMAEDGDDINTLEYPSLDAKNATNAVPESTPVPKPTPTQAAKEPVAEPTSISENKTKSHSEGSISNTANPNQVLFPSVELLLTENKISKEDALKNIPATGPHGRLLKGDVLAYLGKIPKDLNSSIASYLKKTSHLDLSNIELRKPVESKSESSKSSAPTTKPKVVVSETLPVNIEVRYSQMNAFKSALSEIIEITEHQAYAENIIPASDLDDPLFDEIIAPARNADRFTVTYKLNTDECDVESLDLELTLNEKCFDAKDRAELFVKYFKANLAEFLKDSDK</sequence>
<feature type="region of interest" description="Disordered" evidence="9">
    <location>
        <begin position="129"/>
        <end position="177"/>
    </location>
</feature>
<comment type="subunit">
    <text evidence="7">Eukaryotic pyruvate dehydrogenase (PDH) complexes are organized as a core consisting of the oligomeric dihydrolipoamide acetyl-transferase (E2), around which are arranged multiple copies of pyruvate dehydrogenase (E1), dihydrolipoamide dehydrogenase (E3) and protein X (E3BP) bound by non-covalent bonds.</text>
</comment>
<keyword evidence="5" id="KW-0496">Mitochondrion</keyword>
<evidence type="ECO:0000256" key="6">
    <source>
        <dbReference type="ARBA" id="ARBA00059875"/>
    </source>
</evidence>
<dbReference type="InterPro" id="IPR000089">
    <property type="entry name" value="Biotin_lipoyl"/>
</dbReference>
<dbReference type="EMBL" id="BTGB01000001">
    <property type="protein sequence ID" value="GMM43842.1"/>
    <property type="molecule type" value="Genomic_DNA"/>
</dbReference>
<organism evidence="12 13">
    <name type="scientific">Pichia kluyveri</name>
    <name type="common">Yeast</name>
    <dbReference type="NCBI Taxonomy" id="36015"/>
    <lineage>
        <taxon>Eukaryota</taxon>
        <taxon>Fungi</taxon>
        <taxon>Dikarya</taxon>
        <taxon>Ascomycota</taxon>
        <taxon>Saccharomycotina</taxon>
        <taxon>Pichiomycetes</taxon>
        <taxon>Pichiales</taxon>
        <taxon>Pichiaceae</taxon>
        <taxon>Pichia</taxon>
    </lineage>
</organism>
<dbReference type="GO" id="GO:0006086">
    <property type="term" value="P:pyruvate decarboxylation to acetyl-CoA"/>
    <property type="evidence" value="ECO:0007669"/>
    <property type="project" value="InterPro"/>
</dbReference>
<proteinExistence type="inferred from homology"/>
<evidence type="ECO:0000256" key="5">
    <source>
        <dbReference type="ARBA" id="ARBA00023128"/>
    </source>
</evidence>
<keyword evidence="3" id="KW-0450">Lipoyl</keyword>